<evidence type="ECO:0000313" key="1">
    <source>
        <dbReference type="EMBL" id="JAN94295.1"/>
    </source>
</evidence>
<dbReference type="EMBL" id="GDIQ01000442">
    <property type="protein sequence ID" value="JAN94295.1"/>
    <property type="molecule type" value="Transcribed_RNA"/>
</dbReference>
<protein>
    <submittedName>
        <fullName evidence="1">Uncharacterized protein</fullName>
    </submittedName>
</protein>
<reference evidence="1" key="1">
    <citation type="submission" date="2015-10" db="EMBL/GenBank/DDBJ databases">
        <title>EvidentialGene: Evidence-directed Construction of Complete mRNA Transcriptomes without Genomes.</title>
        <authorList>
            <person name="Gilbert D.G."/>
        </authorList>
    </citation>
    <scope>NUCLEOTIDE SEQUENCE</scope>
</reference>
<sequence>MVDDVLVYSFTLLFVVYHSTELNRTIFGWVFFVMKFLGKEKSFRFDVRPVRLTTYTTTGSHQPHAEASTFNWLSLCKND</sequence>
<accession>A0A0P6J2W0</accession>
<name>A0A0P6J2W0_9CRUS</name>
<dbReference type="AlphaFoldDB" id="A0A0P6J2W0"/>
<organism evidence="1">
    <name type="scientific">Daphnia magna</name>
    <dbReference type="NCBI Taxonomy" id="35525"/>
    <lineage>
        <taxon>Eukaryota</taxon>
        <taxon>Metazoa</taxon>
        <taxon>Ecdysozoa</taxon>
        <taxon>Arthropoda</taxon>
        <taxon>Crustacea</taxon>
        <taxon>Branchiopoda</taxon>
        <taxon>Diplostraca</taxon>
        <taxon>Cladocera</taxon>
        <taxon>Anomopoda</taxon>
        <taxon>Daphniidae</taxon>
        <taxon>Daphnia</taxon>
    </lineage>
</organism>
<proteinExistence type="predicted"/>